<dbReference type="Proteomes" id="UP000283509">
    <property type="component" value="Unassembled WGS sequence"/>
</dbReference>
<dbReference type="EMBL" id="QCYY01001506">
    <property type="protein sequence ID" value="ROT77601.1"/>
    <property type="molecule type" value="Genomic_DNA"/>
</dbReference>
<protein>
    <submittedName>
        <fullName evidence="1">Uncharacterized protein</fullName>
    </submittedName>
</protein>
<evidence type="ECO:0000313" key="1">
    <source>
        <dbReference type="EMBL" id="ROT77601.1"/>
    </source>
</evidence>
<dbReference type="SUPFAM" id="SSF82931">
    <property type="entry name" value="Tumor suppressor gene product Apc"/>
    <property type="match status" value="1"/>
</dbReference>
<dbReference type="InterPro" id="IPR026831">
    <property type="entry name" value="APC_dom"/>
</dbReference>
<comment type="caution">
    <text evidence="1">The sequence shown here is derived from an EMBL/GenBank/DDBJ whole genome shotgun (WGS) entry which is preliminary data.</text>
</comment>
<gene>
    <name evidence="1" type="ORF">C7M84_003742</name>
</gene>
<sequence length="212" mass="23919">MRSPFSQGILCLSQKVDFPFRWRVKMALVAVAETGYGEPAWVPPPEVFWPGGFISRKVMESRRVDAYRFLALGRALTHARVDVAESGIISPGLRRPLRQTRSASRCNRSQVFAGFNLPGGLSTSSVNLDSQEDVANLILTLRKERSRLLQEIEAEEEERAWFYSQLENINQQLRRLATTDNVSVCKALARGSLFSSRVTRPYERLGSRGKSD</sequence>
<dbReference type="Gene3D" id="1.10.287.450">
    <property type="entry name" value="Helix hairpin bin"/>
    <property type="match status" value="1"/>
</dbReference>
<organism evidence="1 2">
    <name type="scientific">Penaeus vannamei</name>
    <name type="common">Whiteleg shrimp</name>
    <name type="synonym">Litopenaeus vannamei</name>
    <dbReference type="NCBI Taxonomy" id="6689"/>
    <lineage>
        <taxon>Eukaryota</taxon>
        <taxon>Metazoa</taxon>
        <taxon>Ecdysozoa</taxon>
        <taxon>Arthropoda</taxon>
        <taxon>Crustacea</taxon>
        <taxon>Multicrustacea</taxon>
        <taxon>Malacostraca</taxon>
        <taxon>Eumalacostraca</taxon>
        <taxon>Eucarida</taxon>
        <taxon>Decapoda</taxon>
        <taxon>Dendrobranchiata</taxon>
        <taxon>Penaeoidea</taxon>
        <taxon>Penaeidae</taxon>
        <taxon>Penaeus</taxon>
    </lineage>
</organism>
<dbReference type="AlphaFoldDB" id="A0A3R7QTG5"/>
<reference evidence="1 2" key="2">
    <citation type="submission" date="2019-01" db="EMBL/GenBank/DDBJ databases">
        <title>The decoding of complex shrimp genome reveals the adaptation for benthos swimmer, frequently molting mechanism and breeding impact on genome.</title>
        <authorList>
            <person name="Sun Y."/>
            <person name="Gao Y."/>
            <person name="Yu Y."/>
        </authorList>
    </citation>
    <scope>NUCLEOTIDE SEQUENCE [LARGE SCALE GENOMIC DNA]</scope>
    <source>
        <tissue evidence="1">Muscle</tissue>
    </source>
</reference>
<dbReference type="Pfam" id="PF11414">
    <property type="entry name" value="Suppressor_APC"/>
    <property type="match status" value="1"/>
</dbReference>
<reference evidence="1 2" key="1">
    <citation type="submission" date="2018-04" db="EMBL/GenBank/DDBJ databases">
        <authorList>
            <person name="Zhang X."/>
            <person name="Yuan J."/>
            <person name="Li F."/>
            <person name="Xiang J."/>
        </authorList>
    </citation>
    <scope>NUCLEOTIDE SEQUENCE [LARGE SCALE GENOMIC DNA]</scope>
    <source>
        <tissue evidence="1">Muscle</tissue>
    </source>
</reference>
<evidence type="ECO:0000313" key="2">
    <source>
        <dbReference type="Proteomes" id="UP000283509"/>
    </source>
</evidence>
<keyword evidence="2" id="KW-1185">Reference proteome</keyword>
<name>A0A3R7QTG5_PENVA</name>
<proteinExistence type="predicted"/>
<accession>A0A3R7QTG5</accession>